<proteinExistence type="predicted"/>
<dbReference type="OrthoDB" id="6636741at2"/>
<evidence type="ECO:0000313" key="2">
    <source>
        <dbReference type="Proteomes" id="UP000277811"/>
    </source>
</evidence>
<gene>
    <name evidence="1" type="ORF">LUCI_4966</name>
</gene>
<keyword evidence="2" id="KW-1185">Reference proteome</keyword>
<protein>
    <submittedName>
        <fullName evidence="1">Uncharacterized protein</fullName>
    </submittedName>
</protein>
<accession>A0A498RKT0</accession>
<dbReference type="RefSeq" id="WP_122630443.1">
    <property type="nucleotide sequence ID" value="NZ_UPPP01000133.1"/>
</dbReference>
<evidence type="ECO:0000313" key="1">
    <source>
        <dbReference type="EMBL" id="VBB09668.1"/>
    </source>
</evidence>
<name>A0A498RKT0_9FIRM</name>
<dbReference type="EMBL" id="UPPP01000133">
    <property type="protein sequence ID" value="VBB09668.1"/>
    <property type="molecule type" value="Genomic_DNA"/>
</dbReference>
<reference evidence="1 2" key="1">
    <citation type="submission" date="2018-06" db="EMBL/GenBank/DDBJ databases">
        <authorList>
            <person name="Strepis N."/>
        </authorList>
    </citation>
    <scope>NUCLEOTIDE SEQUENCE [LARGE SCALE GENOMIC DNA]</scope>
    <source>
        <strain evidence="1">LUCI</strain>
    </source>
</reference>
<organism evidence="1 2">
    <name type="scientific">Lucifera butyrica</name>
    <dbReference type="NCBI Taxonomy" id="1351585"/>
    <lineage>
        <taxon>Bacteria</taxon>
        <taxon>Bacillati</taxon>
        <taxon>Bacillota</taxon>
        <taxon>Negativicutes</taxon>
        <taxon>Veillonellales</taxon>
        <taxon>Veillonellaceae</taxon>
        <taxon>Lucifera</taxon>
    </lineage>
</organism>
<sequence>MADVGAPQNDIGYDQISGETSNYDPSAMVGNFLYRMYGDSAVVFNDAGTGYVRFYGKDYYTSLVTKGDWLYRKYGNSIIVRDTDGIAYARFGGGDWYVALLPRVDVSTQQAATTKEAEIAKTKTDMLTVDLNNSLAGAIPNPSPVVNVTKAKSDIIDYSDLSQAYKKIQTDFCVSPTNTAFVNAKLSNEDIANGYRLKYNPNGVLWRVNAAGIPHPDGIAAPNVNVKPIVEAGDKFVYSYQPDRQGVAALSWASLFIGTGDSFLKSLNKTPIRVIRQENNGDTRIIIQVGLNNRFFQENAGKTIIGSEDTLTNMAFRLTLDARHAQDSFTAYISINDNGQIIVIPKVYSGDKYEVGKSGFWGGSDFKERPISPIIIGNDGPYQSLARKLEEIFSR</sequence>
<dbReference type="AlphaFoldDB" id="A0A498RKT0"/>
<dbReference type="Proteomes" id="UP000277811">
    <property type="component" value="Unassembled WGS sequence"/>
</dbReference>